<evidence type="ECO:0000313" key="2">
    <source>
        <dbReference type="Proteomes" id="UP001153332"/>
    </source>
</evidence>
<proteinExistence type="predicted"/>
<sequence length="123" mass="12590">MRAISTDEASPSCVLYGFQTAVDDGKPYTSFLCLPKATNIIVFVDANSGGGSGSSAVETSDVSGGSSPTETSGPSTSNSDSNNSGNSSPTEDQKIALGVGIGVGVPAVIVAFLAWWWPRQGRW</sequence>
<reference evidence="1" key="1">
    <citation type="submission" date="2022-12" db="EMBL/GenBank/DDBJ databases">
        <title>Genome Sequence of Lasiodiplodia mahajangana.</title>
        <authorList>
            <person name="Buettner E."/>
        </authorList>
    </citation>
    <scope>NUCLEOTIDE SEQUENCE</scope>
    <source>
        <strain evidence="1">VT137</strain>
    </source>
</reference>
<comment type="caution">
    <text evidence="1">The sequence shown here is derived from an EMBL/GenBank/DDBJ whole genome shotgun (WGS) entry which is preliminary data.</text>
</comment>
<organism evidence="1 2">
    <name type="scientific">Lasiodiplodia mahajangana</name>
    <dbReference type="NCBI Taxonomy" id="1108764"/>
    <lineage>
        <taxon>Eukaryota</taxon>
        <taxon>Fungi</taxon>
        <taxon>Dikarya</taxon>
        <taxon>Ascomycota</taxon>
        <taxon>Pezizomycotina</taxon>
        <taxon>Dothideomycetes</taxon>
        <taxon>Dothideomycetes incertae sedis</taxon>
        <taxon>Botryosphaeriales</taxon>
        <taxon>Botryosphaeriaceae</taxon>
        <taxon>Lasiodiplodia</taxon>
    </lineage>
</organism>
<dbReference type="Proteomes" id="UP001153332">
    <property type="component" value="Unassembled WGS sequence"/>
</dbReference>
<dbReference type="EMBL" id="JAPUUL010000158">
    <property type="protein sequence ID" value="KAJ8132256.1"/>
    <property type="molecule type" value="Genomic_DNA"/>
</dbReference>
<accession>A0ACC2JXV7</accession>
<keyword evidence="2" id="KW-1185">Reference proteome</keyword>
<evidence type="ECO:0000313" key="1">
    <source>
        <dbReference type="EMBL" id="KAJ8132256.1"/>
    </source>
</evidence>
<protein>
    <submittedName>
        <fullName evidence="1">Uncharacterized protein</fullName>
    </submittedName>
</protein>
<name>A0ACC2JXV7_9PEZI</name>
<gene>
    <name evidence="1" type="ORF">O1611_g1368</name>
</gene>